<feature type="transmembrane region" description="Helical" evidence="1">
    <location>
        <begin position="12"/>
        <end position="33"/>
    </location>
</feature>
<evidence type="ECO:0000256" key="1">
    <source>
        <dbReference type="SAM" id="Phobius"/>
    </source>
</evidence>
<evidence type="ECO:0000313" key="3">
    <source>
        <dbReference type="Proteomes" id="UP000548787"/>
    </source>
</evidence>
<keyword evidence="3" id="KW-1185">Reference proteome</keyword>
<dbReference type="Proteomes" id="UP000548787">
    <property type="component" value="Unassembled WGS sequence"/>
</dbReference>
<protein>
    <submittedName>
        <fullName evidence="2">Uncharacterized protein</fullName>
    </submittedName>
</protein>
<dbReference type="RefSeq" id="WP_181676709.1">
    <property type="nucleotide sequence ID" value="NZ_JABJVM010000008.1"/>
</dbReference>
<keyword evidence="1" id="KW-1133">Transmembrane helix</keyword>
<comment type="caution">
    <text evidence="2">The sequence shown here is derived from an EMBL/GenBank/DDBJ whole genome shotgun (WGS) entry which is preliminary data.</text>
</comment>
<accession>A0A7W1T6T4</accession>
<feature type="transmembrane region" description="Helical" evidence="1">
    <location>
        <begin position="39"/>
        <end position="58"/>
    </location>
</feature>
<evidence type="ECO:0000313" key="2">
    <source>
        <dbReference type="EMBL" id="MBA3926555.1"/>
    </source>
</evidence>
<gene>
    <name evidence="2" type="ORF">HPK16_09380</name>
</gene>
<reference evidence="2 3" key="1">
    <citation type="submission" date="2020-08" db="EMBL/GenBank/DDBJ databases">
        <title>Listeria ohnekaius sp. nov. and Listeria portnoyii sp. nov. isolated from non-agricultural and natural environments.</title>
        <authorList>
            <person name="Weller D."/>
            <person name="Belias A.M."/>
            <person name="Liao J."/>
            <person name="Guo S."/>
            <person name="Orsi R.H."/>
            <person name="Wiedmann M."/>
        </authorList>
    </citation>
    <scope>NUCLEOTIDE SEQUENCE [LARGE SCALE GENOMIC DNA]</scope>
    <source>
        <strain evidence="2 3">FSL W9-0585</strain>
    </source>
</reference>
<organism evidence="2 3">
    <name type="scientific">Listeria rustica</name>
    <dbReference type="NCBI Taxonomy" id="2713503"/>
    <lineage>
        <taxon>Bacteria</taxon>
        <taxon>Bacillati</taxon>
        <taxon>Bacillota</taxon>
        <taxon>Bacilli</taxon>
        <taxon>Bacillales</taxon>
        <taxon>Listeriaceae</taxon>
        <taxon>Listeria</taxon>
    </lineage>
</organism>
<keyword evidence="1" id="KW-0472">Membrane</keyword>
<proteinExistence type="predicted"/>
<keyword evidence="1" id="KW-0812">Transmembrane</keyword>
<dbReference type="EMBL" id="JABJVM010000008">
    <property type="protein sequence ID" value="MBA3926555.1"/>
    <property type="molecule type" value="Genomic_DNA"/>
</dbReference>
<sequence>MSKSEPKKTFAVLAAIGVCTVIVGVIGFLAPYGNERWNFIFENLIWLPLELALVVFIFDRLMKRNNERVAAKREFDEYFLLAEARLTELIQVLKLEMIKVYTGTVPQSHEETNTAFEDVFKNIDEVINPAKLHKGIESPILDLRNIQFPPKYQRRTHLELSELAGMEIVFQIKGHFDLFIKYIPKEIFHTLDKILICIDQSMVFSENPNFKMMRGMLILRDSDKKCSYEEYLGLSSSYVATFKEYYQLVIELEEQIAEKRAN</sequence>
<name>A0A7W1T6T4_9LIST</name>
<dbReference type="AlphaFoldDB" id="A0A7W1T6T4"/>